<name>A0A2S1ST80_9ACTN</name>
<dbReference type="AlphaFoldDB" id="A0A2S1ST80"/>
<keyword evidence="3" id="KW-1185">Reference proteome</keyword>
<feature type="region of interest" description="Disordered" evidence="1">
    <location>
        <begin position="135"/>
        <end position="159"/>
    </location>
</feature>
<evidence type="ECO:0000256" key="1">
    <source>
        <dbReference type="SAM" id="MobiDB-lite"/>
    </source>
</evidence>
<dbReference type="Proteomes" id="UP000244900">
    <property type="component" value="Chromosome"/>
</dbReference>
<protein>
    <submittedName>
        <fullName evidence="2">Uncharacterized protein</fullName>
    </submittedName>
</protein>
<sequence length="159" mass="18110">MTEPGEQTLSAAFTRVATAAGWLWSDDPWRSCEGWRSLVEDCLEGYEMDYSEYLHDISVRDLLDLALNDEATWHADEFEDFLSAVRRSDDVFRELIARGPVIRPDEPRWWRRALPPHGGEAFVKDVQERLSSPLPAHGRAQAKVEGASRPSRIGKDGVW</sequence>
<evidence type="ECO:0000313" key="2">
    <source>
        <dbReference type="EMBL" id="AWI29588.1"/>
    </source>
</evidence>
<gene>
    <name evidence="2" type="ORF">DDW44_12935</name>
</gene>
<dbReference type="RefSeq" id="WP_108906516.1">
    <property type="nucleotide sequence ID" value="NZ_CP029188.1"/>
</dbReference>
<proteinExistence type="predicted"/>
<organism evidence="2 3">
    <name type="scientific">Streptomyces tirandamycinicus</name>
    <dbReference type="NCBI Taxonomy" id="2174846"/>
    <lineage>
        <taxon>Bacteria</taxon>
        <taxon>Bacillati</taxon>
        <taxon>Actinomycetota</taxon>
        <taxon>Actinomycetes</taxon>
        <taxon>Kitasatosporales</taxon>
        <taxon>Streptomycetaceae</taxon>
        <taxon>Streptomyces</taxon>
    </lineage>
</organism>
<dbReference type="KEGG" id="stir:DDW44_12935"/>
<evidence type="ECO:0000313" key="3">
    <source>
        <dbReference type="Proteomes" id="UP000244900"/>
    </source>
</evidence>
<dbReference type="OrthoDB" id="4178485at2"/>
<dbReference type="EMBL" id="CP029188">
    <property type="protein sequence ID" value="AWI29588.1"/>
    <property type="molecule type" value="Genomic_DNA"/>
</dbReference>
<reference evidence="2 3" key="1">
    <citation type="submission" date="2018-05" db="EMBL/GenBank/DDBJ databases">
        <title>Complete genome sequence of sponge-derived Streptomyces sp. HNM0039.</title>
        <authorList>
            <person name="Huang X."/>
            <person name="Zhou S."/>
        </authorList>
    </citation>
    <scope>NUCLEOTIDE SEQUENCE [LARGE SCALE GENOMIC DNA]</scope>
    <source>
        <strain evidence="2 3">HNM0039</strain>
    </source>
</reference>
<accession>A0A2S1ST80</accession>